<dbReference type="AlphaFoldDB" id="C3LM80"/>
<name>C3LM80_VIBCM</name>
<dbReference type="Proteomes" id="UP000001217">
    <property type="component" value="Chromosome I"/>
</dbReference>
<proteinExistence type="predicted"/>
<evidence type="ECO:0000313" key="1">
    <source>
        <dbReference type="EMBL" id="ACP05656.1"/>
    </source>
</evidence>
<reference evidence="1 2" key="1">
    <citation type="journal article" date="2008" name="PLoS ONE">
        <title>A recalibrated molecular clock and independent origins for the cholera pandemic clones.</title>
        <authorList>
            <person name="Feng L."/>
            <person name="Reeves P.R."/>
            <person name="Lan R."/>
            <person name="Ren Y."/>
            <person name="Gao C."/>
            <person name="Zhou Z."/>
            <person name="Ren Y."/>
            <person name="Cheng J."/>
            <person name="Wang W."/>
            <person name="Wang J."/>
            <person name="Qian W."/>
            <person name="Li D."/>
            <person name="Wang L."/>
        </authorList>
    </citation>
    <scope>NUCLEOTIDE SEQUENCE [LARGE SCALE GENOMIC DNA]</scope>
    <source>
        <strain evidence="1 2">M66-2</strain>
    </source>
</reference>
<protein>
    <submittedName>
        <fullName evidence="1">Uncharacterized protein</fullName>
    </submittedName>
</protein>
<evidence type="ECO:0000313" key="2">
    <source>
        <dbReference type="Proteomes" id="UP000001217"/>
    </source>
</evidence>
<dbReference type="KEGG" id="vcm:VCM66_1340"/>
<organism evidence="1 2">
    <name type="scientific">Vibrio cholerae serotype O1 (strain M66-2)</name>
    <dbReference type="NCBI Taxonomy" id="579112"/>
    <lineage>
        <taxon>Bacteria</taxon>
        <taxon>Pseudomonadati</taxon>
        <taxon>Pseudomonadota</taxon>
        <taxon>Gammaproteobacteria</taxon>
        <taxon>Vibrionales</taxon>
        <taxon>Vibrionaceae</taxon>
        <taxon>Vibrio</taxon>
    </lineage>
</organism>
<dbReference type="HOGENOM" id="CLU_3359117_0_0_6"/>
<gene>
    <name evidence="1" type="ordered locus">VCM66_1340</name>
</gene>
<accession>C3LM80</accession>
<sequence>MLFLILTHGAPSPKAPSQIQVIAMPLLGTADMKKPA</sequence>
<dbReference type="EMBL" id="CP001233">
    <property type="protein sequence ID" value="ACP05656.1"/>
    <property type="molecule type" value="Genomic_DNA"/>
</dbReference>